<sequence>MWIATVLIDNEETHRILKAGSSTRVGRHNDYKSDPTCIHISDLKVPKVYLSIIVGKSDPKDLETSSLSIKFESICKTTVNDELFRLPSRDSSPMTKEFHEQDLLLKVNAHKTNRIQIRIHWVPVNVMPFSKKIRYEGEIQESPLPQLLDNIHAKGIDLRICNDPLLATHYIVLSDHVDFAYQIAVSRSIPVVTSHWTDCLMKTPHDINKWLFHPTADLLLPGTPSNYVFPDKRRPSLLEGKETVIWHSENMKQVTRLESWLKCLGCSVICLLNDQENKTSALTTLQRMVNTNAVFVFKVSGTDNLMNLFGEQVNSTNDLWNAVKSVDIKNLKSFTTANPEVEITGVKDEDTPRFSQRRKRRKVERVNDTDFFQFSYPSSSITSHNPVTADNENSQLEIEPPSQSNVEGDFVGRNTSEDEENKTRIESTAQQDAKQIETGETNIAMQNSEQQEKPSGDASQNADSVREQQEKPSGDASQNADSVREPSEEPVTKKFKVNKNAKWIVPQISFADAVRATKEEAEKSAKHELETAGVDFVHDNLSKLAIVEEVEFAVPRKTKAQANADPRYKGRPNFKAFRRRNKAAHTVTRTFLELYEDDSLNEIRFTDHGSTDFEAAERIEVDFAKEMNDVKGYQPKISQLFVDEASDTEIREEREDADYDDNTFSFTTRGKSTDVLIDSAGSHDYNDGGNGDGDDFKFAFSRR</sequence>
<feature type="compositionally biased region" description="Basic and acidic residues" evidence="1">
    <location>
        <begin position="464"/>
        <end position="473"/>
    </location>
</feature>
<evidence type="ECO:0000313" key="2">
    <source>
        <dbReference type="EMBL" id="OVF07802.1"/>
    </source>
</evidence>
<feature type="region of interest" description="Disordered" evidence="1">
    <location>
        <begin position="374"/>
        <end position="433"/>
    </location>
</feature>
<comment type="caution">
    <text evidence="2">The sequence shown here is derived from an EMBL/GenBank/DDBJ whole genome shotgun (WGS) entry which is preliminary data.</text>
</comment>
<proteinExistence type="predicted"/>
<accession>A0AA91T1B2</accession>
<dbReference type="EMBL" id="LYUB02000011">
    <property type="protein sequence ID" value="OVF07802.1"/>
    <property type="molecule type" value="Genomic_DNA"/>
</dbReference>
<evidence type="ECO:0000313" key="3">
    <source>
        <dbReference type="Proteomes" id="UP000195602"/>
    </source>
</evidence>
<dbReference type="AlphaFoldDB" id="A0AA91T1B2"/>
<evidence type="ECO:0000256" key="1">
    <source>
        <dbReference type="SAM" id="MobiDB-lite"/>
    </source>
</evidence>
<gene>
    <name evidence="2" type="ORF">A9F13_11g01474</name>
</gene>
<organism evidence="2 3">
    <name type="scientific">Clavispora lusitaniae</name>
    <name type="common">Candida lusitaniae</name>
    <dbReference type="NCBI Taxonomy" id="36911"/>
    <lineage>
        <taxon>Eukaryota</taxon>
        <taxon>Fungi</taxon>
        <taxon>Dikarya</taxon>
        <taxon>Ascomycota</taxon>
        <taxon>Saccharomycotina</taxon>
        <taxon>Pichiomycetes</taxon>
        <taxon>Metschnikowiaceae</taxon>
        <taxon>Clavispora</taxon>
    </lineage>
</organism>
<reference evidence="2 3" key="1">
    <citation type="submission" date="2017-04" db="EMBL/GenBank/DDBJ databases">
        <title>Draft genome of the yeast Clavispora lusitaniae type strain CBS 6936.</title>
        <authorList>
            <person name="Durrens P."/>
            <person name="Klopp C."/>
            <person name="Biteau N."/>
            <person name="Fitton-Ouhabi V."/>
            <person name="Dementhon K."/>
            <person name="Accoceberry I."/>
            <person name="Sherman D.J."/>
            <person name="Noel T."/>
        </authorList>
    </citation>
    <scope>NUCLEOTIDE SEQUENCE [LARGE SCALE GENOMIC DNA]</scope>
    <source>
        <strain evidence="2 3">CBS 6936</strain>
    </source>
</reference>
<feature type="compositionally biased region" description="Polar residues" evidence="1">
    <location>
        <begin position="374"/>
        <end position="406"/>
    </location>
</feature>
<feature type="compositionally biased region" description="Basic and acidic residues" evidence="1">
    <location>
        <begin position="482"/>
        <end position="492"/>
    </location>
</feature>
<dbReference type="Proteomes" id="UP000195602">
    <property type="component" value="Unassembled WGS sequence"/>
</dbReference>
<dbReference type="KEGG" id="clus:A9F13_11g01474"/>
<name>A0AA91T1B2_CLALS</name>
<protein>
    <submittedName>
        <fullName evidence="2">Uncharacterized protein</fullName>
    </submittedName>
</protein>
<feature type="region of interest" description="Disordered" evidence="1">
    <location>
        <begin position="446"/>
        <end position="494"/>
    </location>
</feature>